<evidence type="ECO:0000313" key="2">
    <source>
        <dbReference type="Proteomes" id="UP000198893"/>
    </source>
</evidence>
<name>A0A1H8PXA9_9RHOB</name>
<proteinExistence type="predicted"/>
<dbReference type="RefSeq" id="WP_093116703.1">
    <property type="nucleotide sequence ID" value="NZ_FODS01000005.1"/>
</dbReference>
<dbReference type="STRING" id="569882.SAMN04490248_105168"/>
<evidence type="ECO:0000313" key="1">
    <source>
        <dbReference type="EMBL" id="SEO46173.1"/>
    </source>
</evidence>
<sequence>MDNFEELAERLALDVLAAREELGTDQLVQEIADVLEASSSTMHEAFMTAVRVHTAEARARGVLNAKLKAAGKSLPER</sequence>
<reference evidence="1 2" key="1">
    <citation type="submission" date="2016-10" db="EMBL/GenBank/DDBJ databases">
        <authorList>
            <person name="de Groot N.N."/>
        </authorList>
    </citation>
    <scope>NUCLEOTIDE SEQUENCE [LARGE SCALE GENOMIC DNA]</scope>
    <source>
        <strain evidence="1 2">DSM 27842</strain>
    </source>
</reference>
<organism evidence="1 2">
    <name type="scientific">Salinihabitans flavidus</name>
    <dbReference type="NCBI Taxonomy" id="569882"/>
    <lineage>
        <taxon>Bacteria</taxon>
        <taxon>Pseudomonadati</taxon>
        <taxon>Pseudomonadota</taxon>
        <taxon>Alphaproteobacteria</taxon>
        <taxon>Rhodobacterales</taxon>
        <taxon>Roseobacteraceae</taxon>
        <taxon>Salinihabitans</taxon>
    </lineage>
</organism>
<dbReference type="AlphaFoldDB" id="A0A1H8PXA9"/>
<accession>A0A1H8PXA9</accession>
<dbReference type="OrthoDB" id="7876148at2"/>
<gene>
    <name evidence="1" type="ORF">SAMN04490248_105168</name>
</gene>
<dbReference type="Proteomes" id="UP000198893">
    <property type="component" value="Unassembled WGS sequence"/>
</dbReference>
<keyword evidence="2" id="KW-1185">Reference proteome</keyword>
<dbReference type="EMBL" id="FODS01000005">
    <property type="protein sequence ID" value="SEO46173.1"/>
    <property type="molecule type" value="Genomic_DNA"/>
</dbReference>
<protein>
    <submittedName>
        <fullName evidence="1">Uncharacterized protein</fullName>
    </submittedName>
</protein>